<dbReference type="EMBL" id="BFAA01011818">
    <property type="protein sequence ID" value="GCB78625.1"/>
    <property type="molecule type" value="Genomic_DNA"/>
</dbReference>
<dbReference type="STRING" id="75743.A0A401PZR4"/>
<sequence>MKEAERILKPKGCVALYCHKVPSVLGYDNCPEDPTQIVEEMCAVLEPYETKGYKTVWTDYQELFDAITFPDKER</sequence>
<proteinExistence type="predicted"/>
<dbReference type="PANTHER" id="PTHR44942">
    <property type="entry name" value="METHYLTRANSF_11 DOMAIN-CONTAINING PROTEIN"/>
    <property type="match status" value="1"/>
</dbReference>
<keyword evidence="2" id="KW-0808">Transferase</keyword>
<evidence type="ECO:0000256" key="1">
    <source>
        <dbReference type="ARBA" id="ARBA00022603"/>
    </source>
</evidence>
<dbReference type="AlphaFoldDB" id="A0A401PZR4"/>
<organism evidence="3 4">
    <name type="scientific">Scyliorhinus torazame</name>
    <name type="common">Cloudy catshark</name>
    <name type="synonym">Catulus torazame</name>
    <dbReference type="NCBI Taxonomy" id="75743"/>
    <lineage>
        <taxon>Eukaryota</taxon>
        <taxon>Metazoa</taxon>
        <taxon>Chordata</taxon>
        <taxon>Craniata</taxon>
        <taxon>Vertebrata</taxon>
        <taxon>Chondrichthyes</taxon>
        <taxon>Elasmobranchii</taxon>
        <taxon>Galeomorphii</taxon>
        <taxon>Galeoidea</taxon>
        <taxon>Carcharhiniformes</taxon>
        <taxon>Scyliorhinidae</taxon>
        <taxon>Scyliorhinus</taxon>
    </lineage>
</organism>
<reference evidence="3 4" key="1">
    <citation type="journal article" date="2018" name="Nat. Ecol. Evol.">
        <title>Shark genomes provide insights into elasmobranch evolution and the origin of vertebrates.</title>
        <authorList>
            <person name="Hara Y"/>
            <person name="Yamaguchi K"/>
            <person name="Onimaru K"/>
            <person name="Kadota M"/>
            <person name="Koyanagi M"/>
            <person name="Keeley SD"/>
            <person name="Tatsumi K"/>
            <person name="Tanaka K"/>
            <person name="Motone F"/>
            <person name="Kageyama Y"/>
            <person name="Nozu R"/>
            <person name="Adachi N"/>
            <person name="Nishimura O"/>
            <person name="Nakagawa R"/>
            <person name="Tanegashima C"/>
            <person name="Kiyatake I"/>
            <person name="Matsumoto R"/>
            <person name="Murakumo K"/>
            <person name="Nishida K"/>
            <person name="Terakita A"/>
            <person name="Kuratani S"/>
            <person name="Sato K"/>
            <person name="Hyodo S Kuraku.S."/>
        </authorList>
    </citation>
    <scope>NUCLEOTIDE SEQUENCE [LARGE SCALE GENOMIC DNA]</scope>
</reference>
<keyword evidence="1" id="KW-0489">Methyltransferase</keyword>
<gene>
    <name evidence="3" type="ORF">scyTo_0017760</name>
</gene>
<dbReference type="GO" id="GO:0032259">
    <property type="term" value="P:methylation"/>
    <property type="evidence" value="ECO:0007669"/>
    <property type="project" value="UniProtKB-KW"/>
</dbReference>
<comment type="caution">
    <text evidence="3">The sequence shown here is derived from an EMBL/GenBank/DDBJ whole genome shotgun (WGS) entry which is preliminary data.</text>
</comment>
<dbReference type="PANTHER" id="PTHR44942:SF4">
    <property type="entry name" value="METHYLTRANSFERASE TYPE 11 DOMAIN-CONTAINING PROTEIN"/>
    <property type="match status" value="1"/>
</dbReference>
<evidence type="ECO:0000256" key="2">
    <source>
        <dbReference type="ARBA" id="ARBA00022679"/>
    </source>
</evidence>
<dbReference type="OrthoDB" id="506498at2759"/>
<accession>A0A401PZR4</accession>
<keyword evidence="4" id="KW-1185">Reference proteome</keyword>
<evidence type="ECO:0000313" key="4">
    <source>
        <dbReference type="Proteomes" id="UP000288216"/>
    </source>
</evidence>
<name>A0A401PZR4_SCYTO</name>
<dbReference type="Proteomes" id="UP000288216">
    <property type="component" value="Unassembled WGS sequence"/>
</dbReference>
<dbReference type="GO" id="GO:0008168">
    <property type="term" value="F:methyltransferase activity"/>
    <property type="evidence" value="ECO:0007669"/>
    <property type="project" value="UniProtKB-KW"/>
</dbReference>
<dbReference type="InterPro" id="IPR051052">
    <property type="entry name" value="Diverse_substrate_MTase"/>
</dbReference>
<evidence type="ECO:0000313" key="3">
    <source>
        <dbReference type="EMBL" id="GCB78625.1"/>
    </source>
</evidence>
<protein>
    <submittedName>
        <fullName evidence="3">Uncharacterized protein</fullName>
    </submittedName>
</protein>